<name>A0A385Z2Y3_9PSED</name>
<reference evidence="3" key="1">
    <citation type="submission" date="2018-09" db="EMBL/GenBank/DDBJ databases">
        <authorList>
            <person name="Zhu H."/>
        </authorList>
    </citation>
    <scope>NUCLEOTIDE SEQUENCE [LARGE SCALE GENOMIC DNA]</scope>
    <source>
        <strain evidence="3">K2W31S-8</strain>
    </source>
</reference>
<dbReference type="Proteomes" id="UP000265560">
    <property type="component" value="Chromosome"/>
</dbReference>
<feature type="domain" description="PepSY" evidence="1">
    <location>
        <begin position="45"/>
        <end position="103"/>
    </location>
</feature>
<evidence type="ECO:0000313" key="3">
    <source>
        <dbReference type="Proteomes" id="UP000265560"/>
    </source>
</evidence>
<proteinExistence type="predicted"/>
<dbReference type="Pfam" id="PF03413">
    <property type="entry name" value="PepSY"/>
    <property type="match status" value="1"/>
</dbReference>
<evidence type="ECO:0000259" key="1">
    <source>
        <dbReference type="Pfam" id="PF03413"/>
    </source>
</evidence>
<dbReference type="RefSeq" id="WP_119893755.1">
    <property type="nucleotide sequence ID" value="NZ_CP032419.1"/>
</dbReference>
<dbReference type="KEGG" id="pcav:D3880_12520"/>
<dbReference type="AlphaFoldDB" id="A0A385Z2Y3"/>
<accession>A0A385Z2Y3</accession>
<dbReference type="Gene3D" id="3.10.450.40">
    <property type="match status" value="1"/>
</dbReference>
<evidence type="ECO:0000313" key="2">
    <source>
        <dbReference type="EMBL" id="AYC33134.1"/>
    </source>
</evidence>
<organism evidence="2 3">
    <name type="scientific">Pseudomonas cavernae</name>
    <dbReference type="NCBI Taxonomy" id="2320867"/>
    <lineage>
        <taxon>Bacteria</taxon>
        <taxon>Pseudomonadati</taxon>
        <taxon>Pseudomonadota</taxon>
        <taxon>Gammaproteobacteria</taxon>
        <taxon>Pseudomonadales</taxon>
        <taxon>Pseudomonadaceae</taxon>
        <taxon>Pseudomonas</taxon>
    </lineage>
</organism>
<gene>
    <name evidence="2" type="ORF">D3880_12520</name>
</gene>
<dbReference type="OrthoDB" id="5704710at2"/>
<dbReference type="EMBL" id="CP032419">
    <property type="protein sequence ID" value="AYC33134.1"/>
    <property type="molecule type" value="Genomic_DNA"/>
</dbReference>
<keyword evidence="3" id="KW-1185">Reference proteome</keyword>
<protein>
    <submittedName>
        <fullName evidence="2">Peptidase</fullName>
    </submittedName>
</protein>
<sequence>MKPLVRYSGIVALILGLLLLAFEVQARDLDQDEALKLREEGVIQPFDTLLKRALEHYPGARLLEIELEEEDDIYVYEVELLTADGLVRELELDARNGRILKDEED</sequence>
<dbReference type="InterPro" id="IPR025711">
    <property type="entry name" value="PepSY"/>
</dbReference>